<dbReference type="RefSeq" id="WP_344271450.1">
    <property type="nucleotide sequence ID" value="NZ_BAAAKV010000008.1"/>
</dbReference>
<keyword evidence="1" id="KW-0547">Nucleotide-binding</keyword>
<dbReference type="SMART" id="SM00797">
    <property type="entry name" value="AHS2"/>
    <property type="match status" value="1"/>
</dbReference>
<feature type="domain" description="Carboxyltransferase" evidence="5">
    <location>
        <begin position="109"/>
        <end position="370"/>
    </location>
</feature>
<reference evidence="6 7" key="1">
    <citation type="journal article" date="2019" name="Int. J. Syst. Evol. Microbiol.">
        <title>The Global Catalogue of Microorganisms (GCM) 10K type strain sequencing project: providing services to taxonomists for standard genome sequencing and annotation.</title>
        <authorList>
            <consortium name="The Broad Institute Genomics Platform"/>
            <consortium name="The Broad Institute Genome Sequencing Center for Infectious Disease"/>
            <person name="Wu L."/>
            <person name="Ma J."/>
        </authorList>
    </citation>
    <scope>NUCLEOTIDE SEQUENCE [LARGE SCALE GENOMIC DNA]</scope>
    <source>
        <strain evidence="6 7">JCM 12696</strain>
    </source>
</reference>
<dbReference type="PANTHER" id="PTHR43309">
    <property type="entry name" value="5-OXOPROLINASE SUBUNIT C"/>
    <property type="match status" value="1"/>
</dbReference>
<dbReference type="InterPro" id="IPR029000">
    <property type="entry name" value="Cyclophilin-like_dom_sf"/>
</dbReference>
<dbReference type="PANTHER" id="PTHR43309:SF3">
    <property type="entry name" value="5-OXOPROLINASE SUBUNIT C"/>
    <property type="match status" value="1"/>
</dbReference>
<dbReference type="Gene3D" id="2.40.100.10">
    <property type="entry name" value="Cyclophilin-like"/>
    <property type="match status" value="1"/>
</dbReference>
<comment type="caution">
    <text evidence="6">The sequence shown here is derived from an EMBL/GenBank/DDBJ whole genome shotgun (WGS) entry which is preliminary data.</text>
</comment>
<feature type="compositionally biased region" description="Low complexity" evidence="4">
    <location>
        <begin position="41"/>
        <end position="56"/>
    </location>
</feature>
<dbReference type="SUPFAM" id="SSF50891">
    <property type="entry name" value="Cyclophilin-like"/>
    <property type="match status" value="1"/>
</dbReference>
<evidence type="ECO:0000259" key="5">
    <source>
        <dbReference type="SMART" id="SM00797"/>
    </source>
</evidence>
<keyword evidence="3" id="KW-0067">ATP-binding</keyword>
<proteinExistence type="predicted"/>
<dbReference type="Proteomes" id="UP001501371">
    <property type="component" value="Unassembled WGS sequence"/>
</dbReference>
<organism evidence="6 7">
    <name type="scientific">Streptomyces hebeiensis</name>
    <dbReference type="NCBI Taxonomy" id="229486"/>
    <lineage>
        <taxon>Bacteria</taxon>
        <taxon>Bacillati</taxon>
        <taxon>Actinomycetota</taxon>
        <taxon>Actinomycetes</taxon>
        <taxon>Kitasatosporales</taxon>
        <taxon>Streptomycetaceae</taxon>
        <taxon>Streptomyces</taxon>
    </lineage>
</organism>
<evidence type="ECO:0000313" key="6">
    <source>
        <dbReference type="EMBL" id="GAA1158351.1"/>
    </source>
</evidence>
<dbReference type="InterPro" id="IPR003778">
    <property type="entry name" value="CT_A_B"/>
</dbReference>
<evidence type="ECO:0000256" key="4">
    <source>
        <dbReference type="SAM" id="MobiDB-lite"/>
    </source>
</evidence>
<keyword evidence="2" id="KW-0378">Hydrolase</keyword>
<dbReference type="NCBIfam" id="TIGR00724">
    <property type="entry name" value="urea_amlyse_rel"/>
    <property type="match status" value="1"/>
</dbReference>
<protein>
    <submittedName>
        <fullName evidence="6">Biotin-dependent carboxyltransferase family protein</fullName>
    </submittedName>
</protein>
<name>A0ABN1UME2_9ACTN</name>
<accession>A0ABN1UME2</accession>
<evidence type="ECO:0000256" key="2">
    <source>
        <dbReference type="ARBA" id="ARBA00022801"/>
    </source>
</evidence>
<evidence type="ECO:0000256" key="1">
    <source>
        <dbReference type="ARBA" id="ARBA00022741"/>
    </source>
</evidence>
<evidence type="ECO:0000256" key="3">
    <source>
        <dbReference type="ARBA" id="ARBA00022840"/>
    </source>
</evidence>
<gene>
    <name evidence="6" type="ORF">GCM10009654_13080</name>
</gene>
<sequence length="370" mass="37196">MTGTEDSGARRATTAGATTAVSAPAVPAVPPARTDGEAPARADGTATARTDGTATARTDREAPACSDGTAGAAAAGAARTAPRSAAVLTVVAPGVATSVQDLGRPGLAHLGVPASGPTDRRSFTLANRLVGNPENTPALEVTIGGLGVTLSEDRYVSVTGAPAPVTVDGVPVDRPALVRLPAGCLLEIGRPWAGCRSYLAVSGGIEVDRVLGSASRDWLTGLGPEPVRAGTGLRVGPARPVPAVPLELAFSVVPAGGALTARFRWGPRHDLFGAADRRRLISTAWRLSGQCDRVGARLTGPALAIGSVDLASEGMVRGAIQVPPSGEPIIFLSDHPVTGGYPVIGVLTDADTDLVGQAKPGDELRLAPTG</sequence>
<evidence type="ECO:0000313" key="7">
    <source>
        <dbReference type="Proteomes" id="UP001501371"/>
    </source>
</evidence>
<dbReference type="Pfam" id="PF02626">
    <property type="entry name" value="CT_A_B"/>
    <property type="match status" value="1"/>
</dbReference>
<keyword evidence="7" id="KW-1185">Reference proteome</keyword>
<feature type="compositionally biased region" description="Low complexity" evidence="4">
    <location>
        <begin position="10"/>
        <end position="26"/>
    </location>
</feature>
<feature type="region of interest" description="Disordered" evidence="4">
    <location>
        <begin position="1"/>
        <end position="68"/>
    </location>
</feature>
<dbReference type="InterPro" id="IPR052708">
    <property type="entry name" value="PxpC"/>
</dbReference>
<dbReference type="EMBL" id="BAAAKV010000008">
    <property type="protein sequence ID" value="GAA1158351.1"/>
    <property type="molecule type" value="Genomic_DNA"/>
</dbReference>